<organism evidence="3">
    <name type="scientific">marine metagenome</name>
    <dbReference type="NCBI Taxonomy" id="408172"/>
    <lineage>
        <taxon>unclassified sequences</taxon>
        <taxon>metagenomes</taxon>
        <taxon>ecological metagenomes</taxon>
    </lineage>
</organism>
<dbReference type="GO" id="GO:0016491">
    <property type="term" value="F:oxidoreductase activity"/>
    <property type="evidence" value="ECO:0007669"/>
    <property type="project" value="UniProtKB-KW"/>
</dbReference>
<dbReference type="Gene3D" id="3.40.50.720">
    <property type="entry name" value="NAD(P)-binding Rossmann-like Domain"/>
    <property type="match status" value="1"/>
</dbReference>
<proteinExistence type="inferred from homology"/>
<evidence type="ECO:0000256" key="2">
    <source>
        <dbReference type="ARBA" id="ARBA00023002"/>
    </source>
</evidence>
<dbReference type="InterPro" id="IPR020904">
    <property type="entry name" value="Sc_DH/Rdtase_CS"/>
</dbReference>
<dbReference type="PRINTS" id="PR00081">
    <property type="entry name" value="GDHRDH"/>
</dbReference>
<dbReference type="Pfam" id="PF13561">
    <property type="entry name" value="adh_short_C2"/>
    <property type="match status" value="1"/>
</dbReference>
<accession>A0A381P6M8</accession>
<sequence>MGRVKNKIALITGAAQGIGAATALMLAKEGAQVILTDINEAGAKEQSDEINNLIPNKSFFLYQDVRSESRWKEIAIEVEEKYGGLNILVNNAGIGSIGNVEEENFETWKNVHAVDLDSIFLGCKYLIPLITDSGGGSIINMSSISGIIAGHNMAAYNSAKAGVRHLTKSIALHCANTNNGIRCNSVHPVFIDTPILDDFVGEQSRKDVLQKLGRQVPLGKVGKPDDVAYAILYLASDESQFITGTEIRVDGGISAM</sequence>
<dbReference type="NCBIfam" id="NF005559">
    <property type="entry name" value="PRK07231.1"/>
    <property type="match status" value="1"/>
</dbReference>
<dbReference type="SUPFAM" id="SSF51735">
    <property type="entry name" value="NAD(P)-binding Rossmann-fold domains"/>
    <property type="match status" value="1"/>
</dbReference>
<comment type="similarity">
    <text evidence="1">Belongs to the short-chain dehydrogenases/reductases (SDR) family.</text>
</comment>
<name>A0A381P6M8_9ZZZZ</name>
<evidence type="ECO:0000313" key="3">
    <source>
        <dbReference type="EMBL" id="SUZ62592.1"/>
    </source>
</evidence>
<dbReference type="EMBL" id="UINC01000880">
    <property type="protein sequence ID" value="SUZ62592.1"/>
    <property type="molecule type" value="Genomic_DNA"/>
</dbReference>
<dbReference type="PROSITE" id="PS00061">
    <property type="entry name" value="ADH_SHORT"/>
    <property type="match status" value="1"/>
</dbReference>
<evidence type="ECO:0008006" key="4">
    <source>
        <dbReference type="Google" id="ProtNLM"/>
    </source>
</evidence>
<gene>
    <name evidence="3" type="ORF">METZ01_LOCUS15446</name>
</gene>
<dbReference type="InterPro" id="IPR002347">
    <property type="entry name" value="SDR_fam"/>
</dbReference>
<dbReference type="PANTHER" id="PTHR24321:SF15">
    <property type="entry name" value="OXIDOREDUCTASE UCPA"/>
    <property type="match status" value="1"/>
</dbReference>
<dbReference type="PRINTS" id="PR00080">
    <property type="entry name" value="SDRFAMILY"/>
</dbReference>
<reference evidence="3" key="1">
    <citation type="submission" date="2018-05" db="EMBL/GenBank/DDBJ databases">
        <authorList>
            <person name="Lanie J.A."/>
            <person name="Ng W.-L."/>
            <person name="Kazmierczak K.M."/>
            <person name="Andrzejewski T.M."/>
            <person name="Davidsen T.M."/>
            <person name="Wayne K.J."/>
            <person name="Tettelin H."/>
            <person name="Glass J.I."/>
            <person name="Rusch D."/>
            <person name="Podicherti R."/>
            <person name="Tsui H.-C.T."/>
            <person name="Winkler M.E."/>
        </authorList>
    </citation>
    <scope>NUCLEOTIDE SEQUENCE</scope>
</reference>
<protein>
    <recommendedName>
        <fullName evidence="4">3-beta hydroxysteroid dehydrogenase</fullName>
    </recommendedName>
</protein>
<dbReference type="FunFam" id="3.40.50.720:FF:000084">
    <property type="entry name" value="Short-chain dehydrogenase reductase"/>
    <property type="match status" value="1"/>
</dbReference>
<dbReference type="NCBIfam" id="NF005473">
    <property type="entry name" value="PRK07069.1"/>
    <property type="match status" value="1"/>
</dbReference>
<dbReference type="PANTHER" id="PTHR24321">
    <property type="entry name" value="DEHYDROGENASES, SHORT CHAIN"/>
    <property type="match status" value="1"/>
</dbReference>
<keyword evidence="2" id="KW-0560">Oxidoreductase</keyword>
<dbReference type="AlphaFoldDB" id="A0A381P6M8"/>
<evidence type="ECO:0000256" key="1">
    <source>
        <dbReference type="ARBA" id="ARBA00006484"/>
    </source>
</evidence>
<dbReference type="InterPro" id="IPR036291">
    <property type="entry name" value="NAD(P)-bd_dom_sf"/>
</dbReference>